<evidence type="ECO:0000313" key="2">
    <source>
        <dbReference type="Proteomes" id="UP001627154"/>
    </source>
</evidence>
<gene>
    <name evidence="1" type="ORF">TKK_016448</name>
</gene>
<comment type="caution">
    <text evidence="1">The sequence shown here is derived from an EMBL/GenBank/DDBJ whole genome shotgun (WGS) entry which is preliminary data.</text>
</comment>
<dbReference type="EMBL" id="JBJJXI010000133">
    <property type="protein sequence ID" value="KAL3388440.1"/>
    <property type="molecule type" value="Genomic_DNA"/>
</dbReference>
<proteinExistence type="predicted"/>
<sequence>MDTESEIKFAIIMCPDDKVRRYCQPIEVIFDNKKDNHIQPKSCTDFVKNKLYNVYWRVCNKNCKIEDKCCSFYKGQIISLGDSEQKAWDNANKNQNRIIWKKKYSSSEQTESTDENVDTTKVKIDKAKQIAEAVAKNVSKQLRSEHIKNKYKENVFMQNRIVLADIEIEDNHEINEIPKKICSVSIERLPDDIIKSYSEKEPNIRKKTRTLFQERDPILNDRGQVLILIQKLSLLEQDLKLIQWEMDVNEDQPMPEEFIASISDLIEQDIEEVICYECSADLGTDRLEKITRPICKAANDRNDQQKSSYFVLLDPSEQIIDLVKQHEDYSIKVTQEPSHELSYLSDVYDGIKYHFVMDQYLIKDYLEYEEKYNNYLQELKPDNLEDLCDNLKKLNLTSKKIQKKPKKVTKICIDEFKLRITDGRYKLDITLRTDSDSINIERGSHLEMVAELDYSDKSFVLTIAGLDNIKLLSSEKMSIDDIIKVAKKWEKLKIVGHESILEKSYALAHLPSDKIQEGLKHITALIDNLNDEKLVRFGTYMRNQWGPLKNILSIYQNPVRTNNTCENFHMHAKRRIGKHETVWKMLNGLKEVIEDIGIKYDNVCKGFTPKCWRPMNLQLTDTAILNFEREFGNGRTSVEEFMFQIASLKRIHLSRGL</sequence>
<reference evidence="1 2" key="1">
    <citation type="journal article" date="2024" name="bioRxiv">
        <title>A reference genome for Trichogramma kaykai: A tiny desert-dwelling parasitoid wasp with competing sex-ratio distorters.</title>
        <authorList>
            <person name="Culotta J."/>
            <person name="Lindsey A.R."/>
        </authorList>
    </citation>
    <scope>NUCLEOTIDE SEQUENCE [LARGE SCALE GENOMIC DNA]</scope>
    <source>
        <strain evidence="1 2">KSX58</strain>
    </source>
</reference>
<keyword evidence="2" id="KW-1185">Reference proteome</keyword>
<protein>
    <submittedName>
        <fullName evidence="1">Uncharacterized protein</fullName>
    </submittedName>
</protein>
<evidence type="ECO:0000313" key="1">
    <source>
        <dbReference type="EMBL" id="KAL3388440.1"/>
    </source>
</evidence>
<dbReference type="Proteomes" id="UP001627154">
    <property type="component" value="Unassembled WGS sequence"/>
</dbReference>
<accession>A0ABD2W770</accession>
<dbReference type="AlphaFoldDB" id="A0ABD2W770"/>
<organism evidence="1 2">
    <name type="scientific">Trichogramma kaykai</name>
    <dbReference type="NCBI Taxonomy" id="54128"/>
    <lineage>
        <taxon>Eukaryota</taxon>
        <taxon>Metazoa</taxon>
        <taxon>Ecdysozoa</taxon>
        <taxon>Arthropoda</taxon>
        <taxon>Hexapoda</taxon>
        <taxon>Insecta</taxon>
        <taxon>Pterygota</taxon>
        <taxon>Neoptera</taxon>
        <taxon>Endopterygota</taxon>
        <taxon>Hymenoptera</taxon>
        <taxon>Apocrita</taxon>
        <taxon>Proctotrupomorpha</taxon>
        <taxon>Chalcidoidea</taxon>
        <taxon>Trichogrammatidae</taxon>
        <taxon>Trichogramma</taxon>
    </lineage>
</organism>
<name>A0ABD2W770_9HYME</name>